<dbReference type="InterPro" id="IPR011701">
    <property type="entry name" value="MFS"/>
</dbReference>
<keyword evidence="4 7" id="KW-0812">Transmembrane</keyword>
<feature type="transmembrane region" description="Helical" evidence="7">
    <location>
        <begin position="24"/>
        <end position="45"/>
    </location>
</feature>
<dbReference type="SUPFAM" id="SSF103473">
    <property type="entry name" value="MFS general substrate transporter"/>
    <property type="match status" value="1"/>
</dbReference>
<feature type="transmembrane region" description="Helical" evidence="7">
    <location>
        <begin position="86"/>
        <end position="109"/>
    </location>
</feature>
<feature type="transmembrane region" description="Helical" evidence="7">
    <location>
        <begin position="145"/>
        <end position="163"/>
    </location>
</feature>
<feature type="transmembrane region" description="Helical" evidence="7">
    <location>
        <begin position="115"/>
        <end position="133"/>
    </location>
</feature>
<comment type="caution">
    <text evidence="9">The sequence shown here is derived from an EMBL/GenBank/DDBJ whole genome shotgun (WGS) entry which is preliminary data.</text>
</comment>
<evidence type="ECO:0000256" key="2">
    <source>
        <dbReference type="ARBA" id="ARBA00022448"/>
    </source>
</evidence>
<evidence type="ECO:0000313" key="10">
    <source>
        <dbReference type="Proteomes" id="UP001189757"/>
    </source>
</evidence>
<evidence type="ECO:0000259" key="8">
    <source>
        <dbReference type="PROSITE" id="PS50850"/>
    </source>
</evidence>
<proteinExistence type="predicted"/>
<evidence type="ECO:0000256" key="3">
    <source>
        <dbReference type="ARBA" id="ARBA00022475"/>
    </source>
</evidence>
<feature type="transmembrane region" description="Helical" evidence="7">
    <location>
        <begin position="286"/>
        <end position="307"/>
    </location>
</feature>
<evidence type="ECO:0000313" key="9">
    <source>
        <dbReference type="EMBL" id="CAJ0821280.1"/>
    </source>
</evidence>
<feature type="transmembrane region" description="Helical" evidence="7">
    <location>
        <begin position="313"/>
        <end position="338"/>
    </location>
</feature>
<dbReference type="PROSITE" id="PS50850">
    <property type="entry name" value="MFS"/>
    <property type="match status" value="1"/>
</dbReference>
<dbReference type="PROSITE" id="PS00216">
    <property type="entry name" value="SUGAR_TRANSPORT_1"/>
    <property type="match status" value="1"/>
</dbReference>
<feature type="domain" description="Major facilitator superfamily (MFS) profile" evidence="8">
    <location>
        <begin position="1"/>
        <end position="405"/>
    </location>
</feature>
<feature type="transmembrane region" description="Helical" evidence="7">
    <location>
        <begin position="51"/>
        <end position="74"/>
    </location>
</feature>
<dbReference type="EMBL" id="CATZLL010000018">
    <property type="protein sequence ID" value="CAJ0821280.1"/>
    <property type="molecule type" value="Genomic_DNA"/>
</dbReference>
<organism evidence="9 10">
    <name type="scientific">Ralstonia flaminis</name>
    <dbReference type="NCBI Taxonomy" id="3058597"/>
    <lineage>
        <taxon>Bacteria</taxon>
        <taxon>Pseudomonadati</taxon>
        <taxon>Pseudomonadota</taxon>
        <taxon>Betaproteobacteria</taxon>
        <taxon>Burkholderiales</taxon>
        <taxon>Burkholderiaceae</taxon>
        <taxon>Ralstonia</taxon>
    </lineage>
</organism>
<evidence type="ECO:0000256" key="1">
    <source>
        <dbReference type="ARBA" id="ARBA00004651"/>
    </source>
</evidence>
<feature type="transmembrane region" description="Helical" evidence="7">
    <location>
        <begin position="169"/>
        <end position="193"/>
    </location>
</feature>
<gene>
    <name evidence="9" type="primary">mdtL</name>
    <name evidence="9" type="ORF">LMG18101_04570</name>
</gene>
<protein>
    <submittedName>
        <fullName evidence="9">Multidrug resistance protein MdtL</fullName>
    </submittedName>
</protein>
<accession>A0ABN9JS86</accession>
<feature type="transmembrane region" description="Helical" evidence="7">
    <location>
        <begin position="230"/>
        <end position="253"/>
    </location>
</feature>
<keyword evidence="5 7" id="KW-1133">Transmembrane helix</keyword>
<feature type="transmembrane region" description="Helical" evidence="7">
    <location>
        <begin position="350"/>
        <end position="371"/>
    </location>
</feature>
<evidence type="ECO:0000256" key="4">
    <source>
        <dbReference type="ARBA" id="ARBA00022692"/>
    </source>
</evidence>
<dbReference type="InterPro" id="IPR050171">
    <property type="entry name" value="MFS_Transporters"/>
</dbReference>
<sequence>MSSSSIAVPSCGTPARITTDMWRAAGMVTAVFMLSNSPTPLYVVWQRTLGFSSGTLTVIFALYIAGLLGTLLVAGQLSDRYGRKPVLLPGIAAALVACGLFACASSTAMLAVARLLTGIAVGVIVSAGMASVADLGGSARKRDAALLASVAMVLGAGLGPLLAGGAGQVLAHPVMTVFGFEAVVLLSVFVIAWRLPLARPAKPHDSETAPLHLPSVPAQNRRHVASGIGVFGPGITATSFVLALGPSLLARLLDVRSPLVAGGMACAMFLTATGVQFAARRHSVRTLFLAGTAATTLSMGALCAAVHASSAPLLVIAALLAGAGQGLGQLGGLTLISLHVLDTRRAEANAVMNLGGYMPAGLLPVMTGYAIDAFGLATGATAFAVTLALIALGSGSLVFRSLARSGN</sequence>
<dbReference type="Gene3D" id="1.20.1250.20">
    <property type="entry name" value="MFS general substrate transporter like domains"/>
    <property type="match status" value="1"/>
</dbReference>
<dbReference type="InterPro" id="IPR005829">
    <property type="entry name" value="Sugar_transporter_CS"/>
</dbReference>
<evidence type="ECO:0000256" key="7">
    <source>
        <dbReference type="SAM" id="Phobius"/>
    </source>
</evidence>
<dbReference type="PANTHER" id="PTHR23517:SF13">
    <property type="entry name" value="MAJOR FACILITATOR SUPERFAMILY MFS_1"/>
    <property type="match status" value="1"/>
</dbReference>
<comment type="subcellular location">
    <subcellularLocation>
        <location evidence="1">Cell membrane</location>
        <topology evidence="1">Multi-pass membrane protein</topology>
    </subcellularLocation>
</comment>
<keyword evidence="6 7" id="KW-0472">Membrane</keyword>
<evidence type="ECO:0000256" key="6">
    <source>
        <dbReference type="ARBA" id="ARBA00023136"/>
    </source>
</evidence>
<dbReference type="InterPro" id="IPR036259">
    <property type="entry name" value="MFS_trans_sf"/>
</dbReference>
<evidence type="ECO:0000256" key="5">
    <source>
        <dbReference type="ARBA" id="ARBA00022989"/>
    </source>
</evidence>
<keyword evidence="2" id="KW-0813">Transport</keyword>
<dbReference type="Proteomes" id="UP001189757">
    <property type="component" value="Unassembled WGS sequence"/>
</dbReference>
<dbReference type="Pfam" id="PF07690">
    <property type="entry name" value="MFS_1"/>
    <property type="match status" value="1"/>
</dbReference>
<name>A0ABN9JS86_9RALS</name>
<feature type="transmembrane region" description="Helical" evidence="7">
    <location>
        <begin position="377"/>
        <end position="399"/>
    </location>
</feature>
<feature type="transmembrane region" description="Helical" evidence="7">
    <location>
        <begin position="259"/>
        <end position="279"/>
    </location>
</feature>
<keyword evidence="10" id="KW-1185">Reference proteome</keyword>
<dbReference type="InterPro" id="IPR020846">
    <property type="entry name" value="MFS_dom"/>
</dbReference>
<keyword evidence="3" id="KW-1003">Cell membrane</keyword>
<reference evidence="9 10" key="1">
    <citation type="submission" date="2023-07" db="EMBL/GenBank/DDBJ databases">
        <authorList>
            <person name="Peeters C."/>
        </authorList>
    </citation>
    <scope>NUCLEOTIDE SEQUENCE [LARGE SCALE GENOMIC DNA]</scope>
    <source>
        <strain evidence="9 10">LMG 18101</strain>
    </source>
</reference>
<dbReference type="PANTHER" id="PTHR23517">
    <property type="entry name" value="RESISTANCE PROTEIN MDTM, PUTATIVE-RELATED-RELATED"/>
    <property type="match status" value="1"/>
</dbReference>